<keyword evidence="3" id="KW-1185">Reference proteome</keyword>
<gene>
    <name evidence="2" type="ORF">CBG50_04390</name>
</gene>
<dbReference type="RefSeq" id="WP_023036453.1">
    <property type="nucleotide sequence ID" value="NZ_CP021934.1"/>
</dbReference>
<dbReference type="Proteomes" id="UP000196759">
    <property type="component" value="Chromosome"/>
</dbReference>
<dbReference type="InterPro" id="IPR046720">
    <property type="entry name" value="DUF6612"/>
</dbReference>
<dbReference type="EMBL" id="CP021934">
    <property type="protein sequence ID" value="ASC02607.1"/>
    <property type="molecule type" value="Genomic_DNA"/>
</dbReference>
<evidence type="ECO:0000313" key="3">
    <source>
        <dbReference type="Proteomes" id="UP000196759"/>
    </source>
</evidence>
<dbReference type="Gene3D" id="2.50.20.20">
    <property type="match status" value="1"/>
</dbReference>
<protein>
    <recommendedName>
        <fullName evidence="4">Lipoprotein</fullName>
    </recommendedName>
</protein>
<evidence type="ECO:0000313" key="2">
    <source>
        <dbReference type="EMBL" id="ASC02607.1"/>
    </source>
</evidence>
<proteinExistence type="predicted"/>
<evidence type="ECO:0000256" key="1">
    <source>
        <dbReference type="SAM" id="MobiDB-lite"/>
    </source>
</evidence>
<reference evidence="2 3" key="1">
    <citation type="submission" date="2017-06" db="EMBL/GenBank/DDBJ databases">
        <title>Draft genome sequence of Fusobacterium nucleatum subsp. polymorphum KCOM 1260 (=ChDC F218).</title>
        <authorList>
            <person name="Kook J.-K."/>
            <person name="Park S.-N."/>
            <person name="Lim Y.K."/>
            <person name="Roh H."/>
        </authorList>
    </citation>
    <scope>NUCLEOTIDE SEQUENCE [LARGE SCALE GENOMIC DNA]</scope>
    <source>
        <strain evidence="3">KCOM 1260 (ChDC F218)</strain>
    </source>
</reference>
<accession>A0A1Z3CG65</accession>
<dbReference type="AlphaFoldDB" id="A0A1Z3CG65"/>
<organism evidence="2 3">
    <name type="scientific">Fusobacterium nucleatum subsp. polymorphum</name>
    <name type="common">Fusobacterium polymorphum</name>
    <dbReference type="NCBI Taxonomy" id="76857"/>
    <lineage>
        <taxon>Bacteria</taxon>
        <taxon>Fusobacteriati</taxon>
        <taxon>Fusobacteriota</taxon>
        <taxon>Fusobacteriia</taxon>
        <taxon>Fusobacteriales</taxon>
        <taxon>Fusobacteriaceae</taxon>
        <taxon>Fusobacterium</taxon>
    </lineage>
</organism>
<evidence type="ECO:0008006" key="4">
    <source>
        <dbReference type="Google" id="ProtNLM"/>
    </source>
</evidence>
<sequence>MKKSLKKLLFILLTLLSIIFIVACGEKASKKEVIEKFVENSKNIKSMDVAMTMKMEQKNSTNPAGISMEASGNISMIIKPTLAVKMELIVPFANNKVSMYMKDDYSYVQNPNDNQWIKQSNKGFGEQFTKLYAQSNALYDFFLKNIDKIDLKEKGGNYLLIIKNFKDLFKDDLKSLNIPESQLDMFNDISVTFEIDKKTFLPITFTMLGAIKVENIKMDFAFQAKYSNVDNVKEIIVPKEALEAKEEKNPEEQLQETEKIENTKIENKVDKK</sequence>
<feature type="region of interest" description="Disordered" evidence="1">
    <location>
        <begin position="244"/>
        <end position="272"/>
    </location>
</feature>
<name>A0A1Z3CG65_FUSNP</name>
<dbReference type="Pfam" id="PF20316">
    <property type="entry name" value="DUF6612"/>
    <property type="match status" value="1"/>
</dbReference>
<dbReference type="PROSITE" id="PS51257">
    <property type="entry name" value="PROKAR_LIPOPROTEIN"/>
    <property type="match status" value="1"/>
</dbReference>